<keyword evidence="3" id="KW-1185">Reference proteome</keyword>
<sequence>MGFSKFHIVLFTLLALVAMASASSKSDLFREYIGAEFNNVKFSDVPINPNVEFHYVHTRFCNRLHHFIFFVVPDQWKVQCVLGHR</sequence>
<comment type="caution">
    <text evidence="2">The sequence shown here is derived from an EMBL/GenBank/DDBJ whole genome shotgun (WGS) entry which is preliminary data.</text>
</comment>
<evidence type="ECO:0000313" key="3">
    <source>
        <dbReference type="Proteomes" id="UP000215914"/>
    </source>
</evidence>
<organism evidence="2 3">
    <name type="scientific">Helianthus annuus</name>
    <name type="common">Common sunflower</name>
    <dbReference type="NCBI Taxonomy" id="4232"/>
    <lineage>
        <taxon>Eukaryota</taxon>
        <taxon>Viridiplantae</taxon>
        <taxon>Streptophyta</taxon>
        <taxon>Embryophyta</taxon>
        <taxon>Tracheophyta</taxon>
        <taxon>Spermatophyta</taxon>
        <taxon>Magnoliopsida</taxon>
        <taxon>eudicotyledons</taxon>
        <taxon>Gunneridae</taxon>
        <taxon>Pentapetalae</taxon>
        <taxon>asterids</taxon>
        <taxon>campanulids</taxon>
        <taxon>Asterales</taxon>
        <taxon>Asteraceae</taxon>
        <taxon>Asteroideae</taxon>
        <taxon>Heliantheae alliance</taxon>
        <taxon>Heliantheae</taxon>
        <taxon>Helianthus</taxon>
    </lineage>
</organism>
<keyword evidence="2" id="KW-0326">Glycosidase</keyword>
<dbReference type="EMBL" id="MNCJ02000321">
    <property type="protein sequence ID" value="KAF5803142.1"/>
    <property type="molecule type" value="Genomic_DNA"/>
</dbReference>
<accession>A0A9K3IUQ6</accession>
<keyword evidence="2" id="KW-0378">Hydrolase</keyword>
<reference evidence="2" key="1">
    <citation type="journal article" date="2017" name="Nature">
        <title>The sunflower genome provides insights into oil metabolism, flowering and Asterid evolution.</title>
        <authorList>
            <person name="Badouin H."/>
            <person name="Gouzy J."/>
            <person name="Grassa C.J."/>
            <person name="Murat F."/>
            <person name="Staton S.E."/>
            <person name="Cottret L."/>
            <person name="Lelandais-Briere C."/>
            <person name="Owens G.L."/>
            <person name="Carrere S."/>
            <person name="Mayjonade B."/>
            <person name="Legrand L."/>
            <person name="Gill N."/>
            <person name="Kane N.C."/>
            <person name="Bowers J.E."/>
            <person name="Hubner S."/>
            <person name="Bellec A."/>
            <person name="Berard A."/>
            <person name="Berges H."/>
            <person name="Blanchet N."/>
            <person name="Boniface M.C."/>
            <person name="Brunel D."/>
            <person name="Catrice O."/>
            <person name="Chaidir N."/>
            <person name="Claudel C."/>
            <person name="Donnadieu C."/>
            <person name="Faraut T."/>
            <person name="Fievet G."/>
            <person name="Helmstetter N."/>
            <person name="King M."/>
            <person name="Knapp S.J."/>
            <person name="Lai Z."/>
            <person name="Le Paslier M.C."/>
            <person name="Lippi Y."/>
            <person name="Lorenzon L."/>
            <person name="Mandel J.R."/>
            <person name="Marage G."/>
            <person name="Marchand G."/>
            <person name="Marquand E."/>
            <person name="Bret-Mestries E."/>
            <person name="Morien E."/>
            <person name="Nambeesan S."/>
            <person name="Nguyen T."/>
            <person name="Pegot-Espagnet P."/>
            <person name="Pouilly N."/>
            <person name="Raftis F."/>
            <person name="Sallet E."/>
            <person name="Schiex T."/>
            <person name="Thomas J."/>
            <person name="Vandecasteele C."/>
            <person name="Vares D."/>
            <person name="Vear F."/>
            <person name="Vautrin S."/>
            <person name="Crespi M."/>
            <person name="Mangin B."/>
            <person name="Burke J.M."/>
            <person name="Salse J."/>
            <person name="Munos S."/>
            <person name="Vincourt P."/>
            <person name="Rieseberg L.H."/>
            <person name="Langlade N.B."/>
        </authorList>
    </citation>
    <scope>NUCLEOTIDE SEQUENCE</scope>
    <source>
        <tissue evidence="2">Leaves</tissue>
    </source>
</reference>
<feature type="signal peptide" evidence="1">
    <location>
        <begin position="1"/>
        <end position="22"/>
    </location>
</feature>
<keyword evidence="1" id="KW-0732">Signal</keyword>
<dbReference type="GO" id="GO:0008843">
    <property type="term" value="F:endochitinase activity"/>
    <property type="evidence" value="ECO:0007669"/>
    <property type="project" value="UniProtKB-EC"/>
</dbReference>
<dbReference type="Gramene" id="mRNA:HanXRQr2_Chr06g0267851">
    <property type="protein sequence ID" value="CDS:HanXRQr2_Chr06g0267851.1"/>
    <property type="gene ID" value="HanXRQr2_Chr06g0267851"/>
</dbReference>
<dbReference type="AlphaFoldDB" id="A0A9K3IUQ6"/>
<dbReference type="EC" id="3.2.1.14" evidence="2"/>
<evidence type="ECO:0000313" key="2">
    <source>
        <dbReference type="EMBL" id="KAF5803142.1"/>
    </source>
</evidence>
<proteinExistence type="predicted"/>
<protein>
    <submittedName>
        <fullName evidence="2">Chitinase</fullName>
        <ecNumber evidence="2">3.2.1.14</ecNumber>
    </submittedName>
</protein>
<dbReference type="Proteomes" id="UP000215914">
    <property type="component" value="Unassembled WGS sequence"/>
</dbReference>
<reference evidence="2" key="2">
    <citation type="submission" date="2020-06" db="EMBL/GenBank/DDBJ databases">
        <title>Helianthus annuus Genome sequencing and assembly Release 2.</title>
        <authorList>
            <person name="Gouzy J."/>
            <person name="Langlade N."/>
            <person name="Munos S."/>
        </authorList>
    </citation>
    <scope>NUCLEOTIDE SEQUENCE</scope>
    <source>
        <tissue evidence="2">Leaves</tissue>
    </source>
</reference>
<feature type="chain" id="PRO_5039892442" evidence="1">
    <location>
        <begin position="23"/>
        <end position="85"/>
    </location>
</feature>
<evidence type="ECO:0000256" key="1">
    <source>
        <dbReference type="SAM" id="SignalP"/>
    </source>
</evidence>
<name>A0A9K3IUQ6_HELAN</name>
<gene>
    <name evidence="2" type="ORF">HanXRQr2_Chr06g0267851</name>
</gene>